<keyword evidence="10" id="KW-1185">Reference proteome</keyword>
<evidence type="ECO:0000313" key="9">
    <source>
        <dbReference type="EMBL" id="KAK2573207.1"/>
    </source>
</evidence>
<dbReference type="SUPFAM" id="SSF103473">
    <property type="entry name" value="MFS general substrate transporter"/>
    <property type="match status" value="1"/>
</dbReference>
<dbReference type="GO" id="GO:0051453">
    <property type="term" value="P:regulation of intracellular pH"/>
    <property type="evidence" value="ECO:0007669"/>
    <property type="project" value="TreeGrafter"/>
</dbReference>
<dbReference type="Gene3D" id="1.20.1250.20">
    <property type="entry name" value="MFS general substrate transporter like domains"/>
    <property type="match status" value="1"/>
</dbReference>
<dbReference type="Pfam" id="PF02487">
    <property type="entry name" value="CLN3"/>
    <property type="match status" value="1"/>
</dbReference>
<feature type="transmembrane region" description="Helical" evidence="7">
    <location>
        <begin position="394"/>
        <end position="417"/>
    </location>
</feature>
<comment type="caution">
    <text evidence="9">The sequence shown here is derived from an EMBL/GenBank/DDBJ whole genome shotgun (WGS) entry which is preliminary data.</text>
</comment>
<feature type="transmembrane region" description="Helical" evidence="7">
    <location>
        <begin position="128"/>
        <end position="148"/>
    </location>
</feature>
<feature type="region of interest" description="Disordered" evidence="8">
    <location>
        <begin position="1"/>
        <end position="28"/>
    </location>
</feature>
<accession>A0AAD9R526</accession>
<feature type="transmembrane region" description="Helical" evidence="7">
    <location>
        <begin position="295"/>
        <end position="319"/>
    </location>
</feature>
<sequence>MEPEFTSGDDEPRGEEESLSKPYKDDVDDDGFSRSDRIKTCLSFAGIAILLHSFTTVAMSASQDILAGTYIPTTTILASHVATMVIVTSSVPWFMQKISYLWRTLIVVFAMASGTIVLMTVQNVYVKIAGVSLNALAHGLGEISFLALSSFYGKISVTSFAAGSGVGILIGPIYYTAMTSWWCIPPQMTLAIISPTVLLALLFYYILDKDRLKPYALLGSAYKKIKSSDSEASDEQASGTNPYDLSLMEKLSAARQILSQILALCSAYAAQYITVQAVFTTIAFGDAPFAPRDHYVYYVLTNSVGEFMLRSYLSIVAWYKPDLIERVVMKRTWIFSLLLLAIMIFSVCASYYHLFNSVWWVILFCFSIGSLTGLVFANTVCAVPFIVDPKYREFCMGLVTIGESLGILIASFAGLAVEPALRKHCSMISKDPSFCYTRHNRYGWNSAVCSAKS</sequence>
<dbReference type="AlphaFoldDB" id="A0AAD9R526"/>
<feature type="transmembrane region" description="Helical" evidence="7">
    <location>
        <begin position="41"/>
        <end position="61"/>
    </location>
</feature>
<comment type="subcellular location">
    <subcellularLocation>
        <location evidence="1">Endomembrane system</location>
        <topology evidence="1">Multi-pass membrane protein</topology>
    </subcellularLocation>
    <subcellularLocation>
        <location evidence="7">Lysosome membrane</location>
        <topology evidence="7">Multi-pass membrane protein</topology>
    </subcellularLocation>
</comment>
<dbReference type="InterPro" id="IPR036259">
    <property type="entry name" value="MFS_trans_sf"/>
</dbReference>
<keyword evidence="4 7" id="KW-0812">Transmembrane</keyword>
<evidence type="ECO:0000256" key="1">
    <source>
        <dbReference type="ARBA" id="ARBA00004127"/>
    </source>
</evidence>
<evidence type="ECO:0000256" key="7">
    <source>
        <dbReference type="RuleBase" id="RU361113"/>
    </source>
</evidence>
<dbReference type="PRINTS" id="PR01315">
    <property type="entry name" value="BATTENIN"/>
</dbReference>
<feature type="transmembrane region" description="Helical" evidence="7">
    <location>
        <begin position="187"/>
        <end position="207"/>
    </location>
</feature>
<dbReference type="InterPro" id="IPR003492">
    <property type="entry name" value="Battenin_disease_Cln3"/>
</dbReference>
<reference evidence="9" key="1">
    <citation type="journal article" date="2023" name="G3 (Bethesda)">
        <title>Whole genome assembly and annotation of the endangered Caribbean coral Acropora cervicornis.</title>
        <authorList>
            <person name="Selwyn J.D."/>
            <person name="Vollmer S.V."/>
        </authorList>
    </citation>
    <scope>NUCLEOTIDE SEQUENCE</scope>
    <source>
        <strain evidence="9">K2</strain>
    </source>
</reference>
<keyword evidence="6 7" id="KW-0472">Membrane</keyword>
<feature type="transmembrane region" description="Helical" evidence="7">
    <location>
        <begin position="155"/>
        <end position="175"/>
    </location>
</feature>
<reference evidence="9" key="2">
    <citation type="journal article" date="2023" name="Science">
        <title>Genomic signatures of disease resistance in endangered staghorn corals.</title>
        <authorList>
            <person name="Vollmer S.V."/>
            <person name="Selwyn J.D."/>
            <person name="Despard B.A."/>
            <person name="Roesel C.L."/>
        </authorList>
    </citation>
    <scope>NUCLEOTIDE SEQUENCE</scope>
    <source>
        <strain evidence="9">K2</strain>
    </source>
</reference>
<gene>
    <name evidence="9" type="ORF">P5673_002260</name>
</gene>
<feature type="compositionally biased region" description="Basic and acidic residues" evidence="8">
    <location>
        <begin position="15"/>
        <end position="28"/>
    </location>
</feature>
<evidence type="ECO:0000256" key="4">
    <source>
        <dbReference type="ARBA" id="ARBA00022692"/>
    </source>
</evidence>
<dbReference type="PANTHER" id="PTHR10981:SF0">
    <property type="entry name" value="BATTENIN"/>
    <property type="match status" value="1"/>
</dbReference>
<feature type="transmembrane region" description="Helical" evidence="7">
    <location>
        <begin position="257"/>
        <end position="275"/>
    </location>
</feature>
<feature type="transmembrane region" description="Helical" evidence="7">
    <location>
        <begin position="358"/>
        <end position="387"/>
    </location>
</feature>
<dbReference type="PANTHER" id="PTHR10981">
    <property type="entry name" value="BATTENIN"/>
    <property type="match status" value="1"/>
</dbReference>
<protein>
    <recommendedName>
        <fullName evidence="7">Battenin</fullName>
    </recommendedName>
</protein>
<feature type="transmembrane region" description="Helical" evidence="7">
    <location>
        <begin position="67"/>
        <end position="88"/>
    </location>
</feature>
<evidence type="ECO:0000256" key="5">
    <source>
        <dbReference type="ARBA" id="ARBA00022989"/>
    </source>
</evidence>
<comment type="similarity">
    <text evidence="2 7">Belongs to the battenin family.</text>
</comment>
<feature type="compositionally biased region" description="Acidic residues" evidence="8">
    <location>
        <begin position="1"/>
        <end position="14"/>
    </location>
</feature>
<dbReference type="GO" id="GO:0012505">
    <property type="term" value="C:endomembrane system"/>
    <property type="evidence" value="ECO:0007669"/>
    <property type="project" value="UniProtKB-SubCell"/>
</dbReference>
<organism evidence="9 10">
    <name type="scientific">Acropora cervicornis</name>
    <name type="common">Staghorn coral</name>
    <dbReference type="NCBI Taxonomy" id="6130"/>
    <lineage>
        <taxon>Eukaryota</taxon>
        <taxon>Metazoa</taxon>
        <taxon>Cnidaria</taxon>
        <taxon>Anthozoa</taxon>
        <taxon>Hexacorallia</taxon>
        <taxon>Scleractinia</taxon>
        <taxon>Astrocoeniina</taxon>
        <taxon>Acroporidae</taxon>
        <taxon>Acropora</taxon>
    </lineage>
</organism>
<keyword evidence="5 7" id="KW-1133">Transmembrane helix</keyword>
<keyword evidence="7" id="KW-0458">Lysosome</keyword>
<feature type="transmembrane region" description="Helical" evidence="7">
    <location>
        <begin position="100"/>
        <end position="122"/>
    </location>
</feature>
<keyword evidence="3" id="KW-0813">Transport</keyword>
<proteinExistence type="inferred from homology"/>
<evidence type="ECO:0000313" key="10">
    <source>
        <dbReference type="Proteomes" id="UP001249851"/>
    </source>
</evidence>
<dbReference type="Proteomes" id="UP001249851">
    <property type="component" value="Unassembled WGS sequence"/>
</dbReference>
<feature type="transmembrane region" description="Helical" evidence="7">
    <location>
        <begin position="331"/>
        <end position="352"/>
    </location>
</feature>
<dbReference type="EMBL" id="JARQWQ010000003">
    <property type="protein sequence ID" value="KAK2573207.1"/>
    <property type="molecule type" value="Genomic_DNA"/>
</dbReference>
<dbReference type="GO" id="GO:0005765">
    <property type="term" value="C:lysosomal membrane"/>
    <property type="evidence" value="ECO:0007669"/>
    <property type="project" value="UniProtKB-SubCell"/>
</dbReference>
<evidence type="ECO:0000256" key="3">
    <source>
        <dbReference type="ARBA" id="ARBA00022448"/>
    </source>
</evidence>
<evidence type="ECO:0000256" key="6">
    <source>
        <dbReference type="ARBA" id="ARBA00023136"/>
    </source>
</evidence>
<name>A0AAD9R526_ACRCE</name>
<evidence type="ECO:0000256" key="2">
    <source>
        <dbReference type="ARBA" id="ARBA00007467"/>
    </source>
</evidence>
<evidence type="ECO:0000256" key="8">
    <source>
        <dbReference type="SAM" id="MobiDB-lite"/>
    </source>
</evidence>